<organism evidence="6 7">
    <name type="scientific">Aquimixticola soesokkakensis</name>
    <dbReference type="NCBI Taxonomy" id="1519096"/>
    <lineage>
        <taxon>Bacteria</taxon>
        <taxon>Pseudomonadati</taxon>
        <taxon>Pseudomonadota</taxon>
        <taxon>Alphaproteobacteria</taxon>
        <taxon>Rhodobacterales</taxon>
        <taxon>Paracoccaceae</taxon>
        <taxon>Aquimixticola</taxon>
    </lineage>
</organism>
<dbReference type="EMBL" id="FWFS01000008">
    <property type="protein sequence ID" value="SLN51340.1"/>
    <property type="molecule type" value="Genomic_DNA"/>
</dbReference>
<evidence type="ECO:0000256" key="2">
    <source>
        <dbReference type="ARBA" id="ARBA00023125"/>
    </source>
</evidence>
<evidence type="ECO:0000256" key="1">
    <source>
        <dbReference type="ARBA" id="ARBA00023015"/>
    </source>
</evidence>
<reference evidence="6 7" key="1">
    <citation type="submission" date="2017-03" db="EMBL/GenBank/DDBJ databases">
        <authorList>
            <person name="Afonso C.L."/>
            <person name="Miller P.J."/>
            <person name="Scott M.A."/>
            <person name="Spackman E."/>
            <person name="Goraichik I."/>
            <person name="Dimitrov K.M."/>
            <person name="Suarez D.L."/>
            <person name="Swayne D.E."/>
        </authorList>
    </citation>
    <scope>NUCLEOTIDE SEQUENCE [LARGE SCALE GENOMIC DNA]</scope>
    <source>
        <strain evidence="6 7">CECT 8620</strain>
    </source>
</reference>
<dbReference type="SMART" id="SM00346">
    <property type="entry name" value="HTH_ICLR"/>
    <property type="match status" value="1"/>
</dbReference>
<evidence type="ECO:0000259" key="4">
    <source>
        <dbReference type="PROSITE" id="PS51077"/>
    </source>
</evidence>
<dbReference type="Gene3D" id="3.30.450.40">
    <property type="match status" value="1"/>
</dbReference>
<evidence type="ECO:0000256" key="3">
    <source>
        <dbReference type="ARBA" id="ARBA00023163"/>
    </source>
</evidence>
<gene>
    <name evidence="6" type="primary">srpS_2</name>
    <name evidence="6" type="ORF">AQS8620_02204</name>
</gene>
<keyword evidence="1" id="KW-0805">Transcription regulation</keyword>
<dbReference type="Gene3D" id="1.10.10.10">
    <property type="entry name" value="Winged helix-like DNA-binding domain superfamily/Winged helix DNA-binding domain"/>
    <property type="match status" value="1"/>
</dbReference>
<feature type="domain" description="HTH iclR-type" evidence="4">
    <location>
        <begin position="10"/>
        <end position="72"/>
    </location>
</feature>
<dbReference type="PANTHER" id="PTHR30136:SF35">
    <property type="entry name" value="HTH-TYPE TRANSCRIPTIONAL REGULATOR RV1719"/>
    <property type="match status" value="1"/>
</dbReference>
<dbReference type="InterPro" id="IPR029016">
    <property type="entry name" value="GAF-like_dom_sf"/>
</dbReference>
<dbReference type="Proteomes" id="UP000193862">
    <property type="component" value="Unassembled WGS sequence"/>
</dbReference>
<evidence type="ECO:0000313" key="6">
    <source>
        <dbReference type="EMBL" id="SLN51340.1"/>
    </source>
</evidence>
<dbReference type="GO" id="GO:0003700">
    <property type="term" value="F:DNA-binding transcription factor activity"/>
    <property type="evidence" value="ECO:0007669"/>
    <property type="project" value="TreeGrafter"/>
</dbReference>
<dbReference type="InterPro" id="IPR014757">
    <property type="entry name" value="Tscrpt_reg_IclR_C"/>
</dbReference>
<protein>
    <submittedName>
        <fullName evidence="6">HTH-type transcriptional regulator SrpS</fullName>
    </submittedName>
</protein>
<dbReference type="SUPFAM" id="SSF55781">
    <property type="entry name" value="GAF domain-like"/>
    <property type="match status" value="1"/>
</dbReference>
<dbReference type="InterPro" id="IPR005471">
    <property type="entry name" value="Tscrpt_reg_IclR_N"/>
</dbReference>
<dbReference type="InterPro" id="IPR036388">
    <property type="entry name" value="WH-like_DNA-bd_sf"/>
</dbReference>
<dbReference type="SUPFAM" id="SSF46785">
    <property type="entry name" value="Winged helix' DNA-binding domain"/>
    <property type="match status" value="1"/>
</dbReference>
<keyword evidence="2" id="KW-0238">DNA-binding</keyword>
<dbReference type="PROSITE" id="PS51078">
    <property type="entry name" value="ICLR_ED"/>
    <property type="match status" value="1"/>
</dbReference>
<name>A0A1Y5T113_9RHOB</name>
<proteinExistence type="predicted"/>
<dbReference type="InterPro" id="IPR050707">
    <property type="entry name" value="HTH_MetabolicPath_Reg"/>
</dbReference>
<dbReference type="GO" id="GO:0003677">
    <property type="term" value="F:DNA binding"/>
    <property type="evidence" value="ECO:0007669"/>
    <property type="project" value="UniProtKB-KW"/>
</dbReference>
<sequence>MADDNSRNGIQVIARAAAILRALRGAPSGMSFGQIAEAVDLPRSTVQRIISALQDERMVIASLQGGGLRIGPEMQSFADAAQYNIVESCRLFLSELSQATGETADLSVLRGAGMIFLDQVPGTHRLRTVSSVGEVFPLTSTANGKACLALMEPQKAQRLARAEWERRAMNVDEAIFLRDLDSIRAGSLAYDLDEHTDGISGVGFGFRDWGGDLHAISVPVPTTRFAQKRPLVEAALEKAREHVVRMMAR</sequence>
<dbReference type="InterPro" id="IPR036390">
    <property type="entry name" value="WH_DNA-bd_sf"/>
</dbReference>
<keyword evidence="7" id="KW-1185">Reference proteome</keyword>
<accession>A0A1Y5T113</accession>
<evidence type="ECO:0000313" key="7">
    <source>
        <dbReference type="Proteomes" id="UP000193862"/>
    </source>
</evidence>
<dbReference type="OrthoDB" id="6057486at2"/>
<dbReference type="AlphaFoldDB" id="A0A1Y5T113"/>
<dbReference type="PROSITE" id="PS51077">
    <property type="entry name" value="HTH_ICLR"/>
    <property type="match status" value="1"/>
</dbReference>
<keyword evidence="3" id="KW-0804">Transcription</keyword>
<dbReference type="Pfam" id="PF01614">
    <property type="entry name" value="IclR_C"/>
    <property type="match status" value="1"/>
</dbReference>
<dbReference type="GO" id="GO:0045892">
    <property type="term" value="P:negative regulation of DNA-templated transcription"/>
    <property type="evidence" value="ECO:0007669"/>
    <property type="project" value="TreeGrafter"/>
</dbReference>
<feature type="domain" description="IclR-ED" evidence="5">
    <location>
        <begin position="66"/>
        <end position="249"/>
    </location>
</feature>
<dbReference type="PANTHER" id="PTHR30136">
    <property type="entry name" value="HELIX-TURN-HELIX TRANSCRIPTIONAL REGULATOR, ICLR FAMILY"/>
    <property type="match status" value="1"/>
</dbReference>
<dbReference type="Pfam" id="PF09339">
    <property type="entry name" value="HTH_IclR"/>
    <property type="match status" value="1"/>
</dbReference>
<dbReference type="RefSeq" id="WP_085836938.1">
    <property type="nucleotide sequence ID" value="NZ_FWFS01000008.1"/>
</dbReference>
<evidence type="ECO:0000259" key="5">
    <source>
        <dbReference type="PROSITE" id="PS51078"/>
    </source>
</evidence>